<dbReference type="InParanoid" id="I1S499"/>
<reference evidence="2" key="4">
    <citation type="submission" date="2017-01" db="UniProtKB">
        <authorList>
            <consortium name="EnsemblFungi"/>
        </authorList>
    </citation>
    <scope>IDENTIFICATION</scope>
    <source>
        <strain evidence="2">PH-1 / ATCC MYA-4620 / FGSC 9075 / NRRL 31084</strain>
    </source>
</reference>
<dbReference type="AlphaFoldDB" id="I1S499"/>
<evidence type="ECO:0000313" key="3">
    <source>
        <dbReference type="Proteomes" id="UP000070720"/>
    </source>
</evidence>
<name>I1S499_GIBZE</name>
<dbReference type="Proteomes" id="UP000070720">
    <property type="component" value="Chromosome 1"/>
</dbReference>
<protein>
    <submittedName>
        <fullName evidence="1">Chromosome 1, complete genome</fullName>
    </submittedName>
</protein>
<dbReference type="KEGG" id="fgr:FGSG_11666"/>
<dbReference type="EMBL" id="HG970332">
    <property type="protein sequence ID" value="CEF71894.1"/>
    <property type="molecule type" value="Genomic_DNA"/>
</dbReference>
<dbReference type="EnsemblFungi" id="CEF71894">
    <property type="protein sequence ID" value="CEF71894"/>
    <property type="gene ID" value="FGRRES_11666"/>
</dbReference>
<sequence>MCIPIISKKSRSTGWYRVVGSAKRRYAVTIAQRFRKMAAVNAVMTYATVPVKRMDRPRAVVTMKLDYSQASKYCACGNAKDSYLLYAKELESSGSCAIEILNGSEGVGSIVLNRTGVDKA</sequence>
<reference evidence="2 3" key="2">
    <citation type="journal article" date="2010" name="Nature">
        <title>Comparative genomics reveals mobile pathogenicity chromosomes in Fusarium.</title>
        <authorList>
            <person name="Ma L.J."/>
            <person name="van der Does H.C."/>
            <person name="Borkovich K.A."/>
            <person name="Coleman J.J."/>
            <person name="Daboussi M.J."/>
            <person name="Di Pietro A."/>
            <person name="Dufresne M."/>
            <person name="Freitag M."/>
            <person name="Grabherr M."/>
            <person name="Henrissat B."/>
            <person name="Houterman P.M."/>
            <person name="Kang S."/>
            <person name="Shim W.B."/>
            <person name="Woloshuk C."/>
            <person name="Xie X."/>
            <person name="Xu J.R."/>
            <person name="Antoniw J."/>
            <person name="Baker S.E."/>
            <person name="Bluhm B.H."/>
            <person name="Breakspear A."/>
            <person name="Brown D.W."/>
            <person name="Butchko R.A."/>
            <person name="Chapman S."/>
            <person name="Coulson R."/>
            <person name="Coutinho P.M."/>
            <person name="Danchin E.G."/>
            <person name="Diener A."/>
            <person name="Gale L.R."/>
            <person name="Gardiner D.M."/>
            <person name="Goff S."/>
            <person name="Hammond-Kosack K.E."/>
            <person name="Hilburn K."/>
            <person name="Hua-Van A."/>
            <person name="Jonkers W."/>
            <person name="Kazan K."/>
            <person name="Kodira C.D."/>
            <person name="Koehrsen M."/>
            <person name="Kumar L."/>
            <person name="Lee Y.H."/>
            <person name="Li L."/>
            <person name="Manners J.M."/>
            <person name="Miranda-Saavedra D."/>
            <person name="Mukherjee M."/>
            <person name="Park G."/>
            <person name="Park J."/>
            <person name="Park S.Y."/>
            <person name="Proctor R.H."/>
            <person name="Regev A."/>
            <person name="Ruiz-Roldan M.C."/>
            <person name="Sain D."/>
            <person name="Sakthikumar S."/>
            <person name="Sykes S."/>
            <person name="Schwartz D.C."/>
            <person name="Turgeon B.G."/>
            <person name="Wapinski I."/>
            <person name="Yoder O."/>
            <person name="Young S."/>
            <person name="Zeng Q."/>
            <person name="Zhou S."/>
            <person name="Galagan J."/>
            <person name="Cuomo C.A."/>
            <person name="Kistler H.C."/>
            <person name="Rep M."/>
        </authorList>
    </citation>
    <scope>GENOME REANNOTATION</scope>
    <source>
        <strain evidence="3">ATCC MYA-4620 / CBS 123657 / FGSC 9075 / NRRL 31084 / PH-1</strain>
        <strain evidence="2">PH-1 / ATCC MYA-4620 / FGSC 9075 / NRRL 31084</strain>
    </source>
</reference>
<organism evidence="1 3">
    <name type="scientific">Gibberella zeae (strain ATCC MYA-4620 / CBS 123657 / FGSC 9075 / NRRL 31084 / PH-1)</name>
    <name type="common">Wheat head blight fungus</name>
    <name type="synonym">Fusarium graminearum</name>
    <dbReference type="NCBI Taxonomy" id="229533"/>
    <lineage>
        <taxon>Eukaryota</taxon>
        <taxon>Fungi</taxon>
        <taxon>Dikarya</taxon>
        <taxon>Ascomycota</taxon>
        <taxon>Pezizomycotina</taxon>
        <taxon>Sordariomycetes</taxon>
        <taxon>Hypocreomycetidae</taxon>
        <taxon>Hypocreales</taxon>
        <taxon>Nectriaceae</taxon>
        <taxon>Fusarium</taxon>
    </lineage>
</organism>
<keyword evidence="3" id="KW-1185">Reference proteome</keyword>
<accession>A0A098CZ40</accession>
<dbReference type="HOGENOM" id="CLU_2049895_0_0_1"/>
<reference evidence="1 3" key="3">
    <citation type="journal article" date="2015" name="BMC Genomics">
        <title>The completed genome sequence of the pathogenic ascomycete fungus Fusarium graminearum.</title>
        <authorList>
            <person name="King R."/>
            <person name="Urban M."/>
            <person name="Hammond-Kosack M.C."/>
            <person name="Hassani-Pak K."/>
            <person name="Hammond-Kosack K.E."/>
        </authorList>
    </citation>
    <scope>NUCLEOTIDE SEQUENCE [LARGE SCALE GENOMIC DNA]</scope>
    <source>
        <strain evidence="3">ATCC MYA-4620 / CBS 123657 / FGSC 9075 / NRRL 31084 / PH-1</strain>
        <strain evidence="1">PH-1</strain>
    </source>
</reference>
<proteinExistence type="predicted"/>
<evidence type="ECO:0000313" key="2">
    <source>
        <dbReference type="EnsemblFungi" id="CEF71894"/>
    </source>
</evidence>
<accession>I1S499</accession>
<evidence type="ECO:0000313" key="1">
    <source>
        <dbReference type="EMBL" id="CEF71894.1"/>
    </source>
</evidence>
<reference evidence="2 3" key="1">
    <citation type="journal article" date="2007" name="Science">
        <title>The Fusarium graminearum genome reveals a link between localized polymorphism and pathogen specialization.</title>
        <authorList>
            <person name="Cuomo C.A."/>
            <person name="Gueldener U."/>
            <person name="Xu J.-R."/>
            <person name="Trail F."/>
            <person name="Turgeon B.G."/>
            <person name="Di Pietro A."/>
            <person name="Walton J.D."/>
            <person name="Ma L.-J."/>
            <person name="Baker S.E."/>
            <person name="Rep M."/>
            <person name="Adam G."/>
            <person name="Antoniw J."/>
            <person name="Baldwin T."/>
            <person name="Calvo S.E."/>
            <person name="Chang Y.-L."/>
            <person name="DeCaprio D."/>
            <person name="Gale L.R."/>
            <person name="Gnerre S."/>
            <person name="Goswami R.S."/>
            <person name="Hammond-Kosack K."/>
            <person name="Harris L.J."/>
            <person name="Hilburn K."/>
            <person name="Kennell J.C."/>
            <person name="Kroken S."/>
            <person name="Magnuson J.K."/>
            <person name="Mannhaupt G."/>
            <person name="Mauceli E.W."/>
            <person name="Mewes H.-W."/>
            <person name="Mitterbauer R."/>
            <person name="Muehlbauer G."/>
            <person name="Muensterkoetter M."/>
            <person name="Nelson D."/>
            <person name="O'Donnell K."/>
            <person name="Ouellet T."/>
            <person name="Qi W."/>
            <person name="Quesneville H."/>
            <person name="Roncero M.I.G."/>
            <person name="Seong K.-Y."/>
            <person name="Tetko I.V."/>
            <person name="Urban M."/>
            <person name="Waalwijk C."/>
            <person name="Ward T.J."/>
            <person name="Yao J."/>
            <person name="Birren B.W."/>
            <person name="Kistler H.C."/>
        </authorList>
    </citation>
    <scope>NUCLEOTIDE SEQUENCE [LARGE SCALE GENOMIC DNA]</scope>
    <source>
        <strain evidence="3">ATCC MYA-4620 / CBS 123657 / FGSC 9075 / NRRL 31084 / PH-1</strain>
        <strain evidence="2">PH-1 / ATCC MYA-4620 / FGSC 9075 / NRRL 31084</strain>
    </source>
</reference>
<dbReference type="VEuPathDB" id="FungiDB:FGRAMPH1_01G00189"/>
<gene>
    <name evidence="1" type="ORF">FGRAMPH1_01T00189</name>
</gene>
<dbReference type="RefSeq" id="XP_011315651.1">
    <property type="nucleotide sequence ID" value="XM_011317349.1"/>
</dbReference>